<comment type="caution">
    <text evidence="1">The sequence shown here is derived from an EMBL/GenBank/DDBJ whole genome shotgun (WGS) entry which is preliminary data.</text>
</comment>
<gene>
    <name evidence="1" type="ORF">GCM10022276_04870</name>
</gene>
<evidence type="ECO:0000313" key="1">
    <source>
        <dbReference type="EMBL" id="GAA3888777.1"/>
    </source>
</evidence>
<evidence type="ECO:0000313" key="2">
    <source>
        <dbReference type="Proteomes" id="UP001500827"/>
    </source>
</evidence>
<keyword evidence="2" id="KW-1185">Reference proteome</keyword>
<name>A0ABP7KYI7_9SPHN</name>
<sequence length="74" mass="8246">MSRAIYLSLDEGVVVIRCLSEAVSISTIESLPGGGVRVVCASSEGAERIRRKLHEYILDDDATRHRHRPTTPLW</sequence>
<dbReference type="Proteomes" id="UP001500827">
    <property type="component" value="Unassembled WGS sequence"/>
</dbReference>
<reference evidence="2" key="1">
    <citation type="journal article" date="2019" name="Int. J. Syst. Evol. Microbiol.">
        <title>The Global Catalogue of Microorganisms (GCM) 10K type strain sequencing project: providing services to taxonomists for standard genome sequencing and annotation.</title>
        <authorList>
            <consortium name="The Broad Institute Genomics Platform"/>
            <consortium name="The Broad Institute Genome Sequencing Center for Infectious Disease"/>
            <person name="Wu L."/>
            <person name="Ma J."/>
        </authorList>
    </citation>
    <scope>NUCLEOTIDE SEQUENCE [LARGE SCALE GENOMIC DNA]</scope>
    <source>
        <strain evidence="2">JCM 17543</strain>
    </source>
</reference>
<proteinExistence type="predicted"/>
<dbReference type="EMBL" id="BAABBM010000001">
    <property type="protein sequence ID" value="GAA3888777.1"/>
    <property type="molecule type" value="Genomic_DNA"/>
</dbReference>
<accession>A0ABP7KYI7</accession>
<protein>
    <submittedName>
        <fullName evidence="1">Uncharacterized protein</fullName>
    </submittedName>
</protein>
<organism evidence="1 2">
    <name type="scientific">Sphingomonas limnosediminicola</name>
    <dbReference type="NCBI Taxonomy" id="940133"/>
    <lineage>
        <taxon>Bacteria</taxon>
        <taxon>Pseudomonadati</taxon>
        <taxon>Pseudomonadota</taxon>
        <taxon>Alphaproteobacteria</taxon>
        <taxon>Sphingomonadales</taxon>
        <taxon>Sphingomonadaceae</taxon>
        <taxon>Sphingomonas</taxon>
    </lineage>
</organism>
<dbReference type="RefSeq" id="WP_344698106.1">
    <property type="nucleotide sequence ID" value="NZ_BAABBM010000001.1"/>
</dbReference>